<dbReference type="InterPro" id="IPR013762">
    <property type="entry name" value="Integrase-like_cat_sf"/>
</dbReference>
<keyword evidence="3" id="KW-0812">Transmembrane</keyword>
<feature type="compositionally biased region" description="Pro residues" evidence="2">
    <location>
        <begin position="351"/>
        <end position="360"/>
    </location>
</feature>
<sequence length="1899" mass="209912">MPAELPAASPEPFFICSPRGSSAGNSDGSGGSSWELVELKSSDDWQVLGLPLSALVGACETARFGCWPFGLLVWSVFSLVSDPIVEPESVDEPEGLEIQMPVEPWSRRFYRQSATDGVEVQMVRRKSGNVWAVIGPDLSLGLICITAKTTIFTDPVAGIRWRPMPPLSSAQRGAYVSQATEGLRASTVPTLPLYRPGRGGQQAMAVNVLYAVLSSAASSLKTLRWSLRGPKRFLGVLAALFALYELLVLLGVIEYMKEVWVYTISYLVMAKDAFMESSEIVQEWIAYPWEWKEWAQKLMPLQRWLAMFLALILPTVWAAHEWSDSGEHGESSIGSSSASSVDVPVGSAASAPPPMPPPGYPSGGESAALASQLNDLVESQKAMMEEISEIRTAERSRELRRDANKQVIECVIAHLDQFEGVAAIEGAGASSSAVAVPGSPAKTTPAAMMETPEKRVATSQPEAAELAIRRMRFKAQLPQQVFMEQLDECKEIEPEEWNSRMPEGYRQLISAEVLSEIYSSGKTAEAWARDFIRDRGLNDCKTAREMIAAFAAVDTMLMTDRQKGLLNLVSFERLVRNGCAIVRVYRNVNSRDDWSRPEDANNWKSKVDWEAARRLDPQLADESTIRVMSAEEEMKNAMGRDAQLMKVVLFARPERPASSSRRVFSRWKEEMELVETANRSLLALRQLYRGSLDDGLLGLADCWGQEIVPDNLGGDLSAGAWRGAALLRLRPAAAAAGNQSQSTFKQRKWEMFKEEMLREDGEACVQACEIRNCVDPHFRKKKEMLQLARRMALAGMLCRTAEKVDEVGPVCVVKKAELVENEPEVTLRLVFDQRRSNMRWRSPPWCAMGGVSAMSFLDVSEEMKEDGVSMRFGAGDLPDFYYTLELGEELAPYFVLASVSGDALDALLPEGSSLPGSGSYVGVKVALMGFSWACWMAQTTMEDIFNSGPQVGLSSLSEGQRLAEGGPLPHLSRELPAAHDGYIDDFGILGLDFPTQPGQEAVATVEEIWFGAKESVVAAGFKVRKDACSVDARMIGGHLRGTRLAPNQDNMWLAVFGIREILIHKWELPDTVARIAGILSWGFLICRGALSVFADVHSRCVEFRGGARREVPREVLGELAAAAAMAPLISVDLSTPWDPTVMMFDASLYGGALISTVATVEEQRREARYAVRGGWTVWTGISSSWAADAWCEGEAFRRVGGDVELSARIRVPPVYECWDNISRWKEAPKERRTDELVLPEKVASRIEALADLAEVDPFQPLRMGVSIPVKVLRFFHLCSGHTRIGDLGDWLLRISGSRGYLMICANVDIGFGAEFDLTDGVNVRRLELLAEVETDGAAGRPGLRVGDARKVKHGNAQLLSSLRILKPIGFKGGSVSVEHPADPGCPPFPSIFVTRELMDWEAQLGAYRVTSPQCMWGCPALKLTGESGRFRTRVAQACSSEFCRMLAECHVDAMLTMQERREADLTERAVEQLISETLERRPVRDGQAVQDYADMMQDLRDWAQQWYSDLTQRATDGTEWQEWCVAFMTDILLSGASEALRRLLINGLPRHAIADIVRDPCSSAWRQTQDQRDRFIGSFREATPTERQRNDAERSHLLRAPRQEGVTHGLALLPFSVSTKTALGCYVPNVRRFLDFALEGNLPMMSWEEIDASVLCYLGRLVEDEEVGPRRGDFVVHGLAYVWPELSTGLPRRRRTSALELWAVLDEAMRLAGGVEAADAAELALGAYLRSGELFSLQAADIVIDVDEAGEQVVALRLGVAERGERTKTGARQGVLIDRRHVSDMLVRRKAERGPSDRVFSCSVGGYRRALRRACDDVGVEHFPPHAARRSGPSHDAATGYRTAWAIQRRGRWASEKSGLRCMKTHALVAARAALPPDIIERGGQLMGKKSCRPARARE</sequence>
<keyword evidence="5" id="KW-1185">Reference proteome</keyword>
<evidence type="ECO:0000256" key="3">
    <source>
        <dbReference type="SAM" id="Phobius"/>
    </source>
</evidence>
<dbReference type="Gene3D" id="1.10.443.10">
    <property type="entry name" value="Intergrase catalytic core"/>
    <property type="match status" value="1"/>
</dbReference>
<evidence type="ECO:0000256" key="2">
    <source>
        <dbReference type="SAM" id="MobiDB-lite"/>
    </source>
</evidence>
<dbReference type="EMBL" id="CAUYUJ010015980">
    <property type="protein sequence ID" value="CAK0860440.1"/>
    <property type="molecule type" value="Genomic_DNA"/>
</dbReference>
<evidence type="ECO:0000313" key="5">
    <source>
        <dbReference type="Proteomes" id="UP001189429"/>
    </source>
</evidence>
<keyword evidence="1" id="KW-0233">DNA recombination</keyword>
<keyword evidence="3" id="KW-1133">Transmembrane helix</keyword>
<reference evidence="4" key="1">
    <citation type="submission" date="2023-10" db="EMBL/GenBank/DDBJ databases">
        <authorList>
            <person name="Chen Y."/>
            <person name="Shah S."/>
            <person name="Dougan E. K."/>
            <person name="Thang M."/>
            <person name="Chan C."/>
        </authorList>
    </citation>
    <scope>NUCLEOTIDE SEQUENCE [LARGE SCALE GENOMIC DNA]</scope>
</reference>
<gene>
    <name evidence="4" type="ORF">PCOR1329_LOCUS49411</name>
</gene>
<feature type="transmembrane region" description="Helical" evidence="3">
    <location>
        <begin position="233"/>
        <end position="253"/>
    </location>
</feature>
<dbReference type="Proteomes" id="UP001189429">
    <property type="component" value="Unassembled WGS sequence"/>
</dbReference>
<organism evidence="4 5">
    <name type="scientific">Prorocentrum cordatum</name>
    <dbReference type="NCBI Taxonomy" id="2364126"/>
    <lineage>
        <taxon>Eukaryota</taxon>
        <taxon>Sar</taxon>
        <taxon>Alveolata</taxon>
        <taxon>Dinophyceae</taxon>
        <taxon>Prorocentrales</taxon>
        <taxon>Prorocentraceae</taxon>
        <taxon>Prorocentrum</taxon>
    </lineage>
</organism>
<comment type="caution">
    <text evidence="4">The sequence shown here is derived from an EMBL/GenBank/DDBJ whole genome shotgun (WGS) entry which is preliminary data.</text>
</comment>
<name>A0ABN9UL29_9DINO</name>
<proteinExistence type="predicted"/>
<feature type="region of interest" description="Disordered" evidence="2">
    <location>
        <begin position="328"/>
        <end position="367"/>
    </location>
</feature>
<evidence type="ECO:0000313" key="4">
    <source>
        <dbReference type="EMBL" id="CAK0860440.1"/>
    </source>
</evidence>
<dbReference type="SUPFAM" id="SSF56349">
    <property type="entry name" value="DNA breaking-rejoining enzymes"/>
    <property type="match status" value="1"/>
</dbReference>
<protein>
    <submittedName>
        <fullName evidence="4">Uncharacterized protein</fullName>
    </submittedName>
</protein>
<dbReference type="InterPro" id="IPR011010">
    <property type="entry name" value="DNA_brk_join_enz"/>
</dbReference>
<feature type="compositionally biased region" description="Low complexity" evidence="2">
    <location>
        <begin position="331"/>
        <end position="350"/>
    </location>
</feature>
<accession>A0ABN9UL29</accession>
<evidence type="ECO:0000256" key="1">
    <source>
        <dbReference type="ARBA" id="ARBA00023172"/>
    </source>
</evidence>
<keyword evidence="3" id="KW-0472">Membrane</keyword>
<feature type="compositionally biased region" description="Low complexity" evidence="2">
    <location>
        <begin position="429"/>
        <end position="441"/>
    </location>
</feature>
<feature type="region of interest" description="Disordered" evidence="2">
    <location>
        <begin position="429"/>
        <end position="459"/>
    </location>
</feature>